<organism evidence="1 2">
    <name type="scientific">Bacteroides eggerthii</name>
    <dbReference type="NCBI Taxonomy" id="28111"/>
    <lineage>
        <taxon>Bacteria</taxon>
        <taxon>Pseudomonadati</taxon>
        <taxon>Bacteroidota</taxon>
        <taxon>Bacteroidia</taxon>
        <taxon>Bacteroidales</taxon>
        <taxon>Bacteroidaceae</taxon>
        <taxon>Bacteroides</taxon>
    </lineage>
</organism>
<proteinExistence type="predicted"/>
<dbReference type="EMBL" id="JABAGL010000024">
    <property type="protein sequence ID" value="NME87473.1"/>
    <property type="molecule type" value="Genomic_DNA"/>
</dbReference>
<name>A0A7X9SDU2_9BACE</name>
<gene>
    <name evidence="1" type="ORF">HF841_15875</name>
</gene>
<dbReference type="Proteomes" id="UP000520291">
    <property type="component" value="Unassembled WGS sequence"/>
</dbReference>
<evidence type="ECO:0000313" key="1">
    <source>
        <dbReference type="EMBL" id="NME87473.1"/>
    </source>
</evidence>
<protein>
    <submittedName>
        <fullName evidence="1">Uncharacterized protein</fullName>
    </submittedName>
</protein>
<comment type="caution">
    <text evidence="1">The sequence shown here is derived from an EMBL/GenBank/DDBJ whole genome shotgun (WGS) entry which is preliminary data.</text>
</comment>
<dbReference type="AlphaFoldDB" id="A0A7X9SDU2"/>
<accession>A0A7X9SDU2</accession>
<sequence length="320" mass="37096">MKEQKKLTMELVKSLMDESYTLVWTDYNDNLDNRLDLIHECLASKSQEKLWEKADEWYRDSEWEAVHEIVTRLKAECTACFHVDEKTVEVFFEEHEDEIRDEIYGRNDSDVLSELIKNTDDIPVRVEMLSNYDCINSDWFESQGGYRYEESYFGDMVDALNLNPASVKKLLTEHGCKVYGRFPDRKGRNGKEQVSYEQFYQELINSCCGANLLTYTGRVNLKELYESGFSPGEVVIPKGNCCGLFSSAYGGGSLLEMELKQDVRLKLEINGYHGFRLRLDEGRNKYDYSIGHVYGVDESFFGERISLVISYGKKEQQSNI</sequence>
<evidence type="ECO:0000313" key="2">
    <source>
        <dbReference type="Proteomes" id="UP000520291"/>
    </source>
</evidence>
<reference evidence="1 2" key="1">
    <citation type="submission" date="2020-04" db="EMBL/GenBank/DDBJ databases">
        <authorList>
            <person name="Hitch T.C.A."/>
            <person name="Wylensek D."/>
            <person name="Clavel T."/>
        </authorList>
    </citation>
    <scope>NUCLEOTIDE SEQUENCE [LARGE SCALE GENOMIC DNA]</scope>
    <source>
        <strain evidence="1 2">WCA3-601-WT-5E</strain>
    </source>
</reference>
<dbReference type="RefSeq" id="WP_057325913.1">
    <property type="nucleotide sequence ID" value="NZ_JABAGL010000024.1"/>
</dbReference>